<gene>
    <name evidence="2" type="ORF">KIN20_014394</name>
</gene>
<feature type="compositionally biased region" description="Polar residues" evidence="1">
    <location>
        <begin position="1"/>
        <end position="11"/>
    </location>
</feature>
<evidence type="ECO:0000313" key="3">
    <source>
        <dbReference type="Proteomes" id="UP001196413"/>
    </source>
</evidence>
<evidence type="ECO:0000256" key="1">
    <source>
        <dbReference type="SAM" id="MobiDB-lite"/>
    </source>
</evidence>
<accession>A0AAD5MZ42</accession>
<proteinExistence type="predicted"/>
<feature type="compositionally biased region" description="Basic and acidic residues" evidence="1">
    <location>
        <begin position="30"/>
        <end position="55"/>
    </location>
</feature>
<feature type="region of interest" description="Disordered" evidence="1">
    <location>
        <begin position="1"/>
        <end position="65"/>
    </location>
</feature>
<evidence type="ECO:0000313" key="2">
    <source>
        <dbReference type="EMBL" id="KAJ1356656.1"/>
    </source>
</evidence>
<dbReference type="AlphaFoldDB" id="A0AAD5MZ42"/>
<keyword evidence="3" id="KW-1185">Reference proteome</keyword>
<dbReference type="EMBL" id="JAHQIW010002861">
    <property type="protein sequence ID" value="KAJ1356656.1"/>
    <property type="molecule type" value="Genomic_DNA"/>
</dbReference>
<name>A0AAD5MZ42_PARTN</name>
<organism evidence="2 3">
    <name type="scientific">Parelaphostrongylus tenuis</name>
    <name type="common">Meningeal worm</name>
    <dbReference type="NCBI Taxonomy" id="148309"/>
    <lineage>
        <taxon>Eukaryota</taxon>
        <taxon>Metazoa</taxon>
        <taxon>Ecdysozoa</taxon>
        <taxon>Nematoda</taxon>
        <taxon>Chromadorea</taxon>
        <taxon>Rhabditida</taxon>
        <taxon>Rhabditina</taxon>
        <taxon>Rhabditomorpha</taxon>
        <taxon>Strongyloidea</taxon>
        <taxon>Metastrongylidae</taxon>
        <taxon>Parelaphostrongylus</taxon>
    </lineage>
</organism>
<dbReference type="Proteomes" id="UP001196413">
    <property type="component" value="Unassembled WGS sequence"/>
</dbReference>
<comment type="caution">
    <text evidence="2">The sequence shown here is derived from an EMBL/GenBank/DDBJ whole genome shotgun (WGS) entry which is preliminary data.</text>
</comment>
<reference evidence="2" key="1">
    <citation type="submission" date="2021-06" db="EMBL/GenBank/DDBJ databases">
        <title>Parelaphostrongylus tenuis whole genome reference sequence.</title>
        <authorList>
            <person name="Garwood T.J."/>
            <person name="Larsen P.A."/>
            <person name="Fountain-Jones N.M."/>
            <person name="Garbe J.R."/>
            <person name="Macchietto M.G."/>
            <person name="Kania S.A."/>
            <person name="Gerhold R.W."/>
            <person name="Richards J.E."/>
            <person name="Wolf T.M."/>
        </authorList>
    </citation>
    <scope>NUCLEOTIDE SEQUENCE</scope>
    <source>
        <strain evidence="2">MNPRO001-30</strain>
        <tissue evidence="2">Meninges</tissue>
    </source>
</reference>
<sequence length="65" mass="7119">MEAASRQTSKVNIVHGDSSEVLHSSSVEEDLTRVATKNEIHIRERTTVSRPKSPEQGEDVGTSVD</sequence>
<protein>
    <submittedName>
        <fullName evidence="2">Uncharacterized protein</fullName>
    </submittedName>
</protein>